<dbReference type="AlphaFoldDB" id="A0A382WD25"/>
<feature type="non-terminal residue" evidence="1">
    <location>
        <position position="1"/>
    </location>
</feature>
<dbReference type="EMBL" id="UINC01158618">
    <property type="protein sequence ID" value="SVD56255.1"/>
    <property type="molecule type" value="Genomic_DNA"/>
</dbReference>
<gene>
    <name evidence="1" type="ORF">METZ01_LOCUS409109</name>
</gene>
<evidence type="ECO:0000313" key="1">
    <source>
        <dbReference type="EMBL" id="SVD56255.1"/>
    </source>
</evidence>
<sequence>TKISGLPFLEDKAEKKWGNDKDYLEYKNNTPILIPYLGKK</sequence>
<name>A0A382WD25_9ZZZZ</name>
<accession>A0A382WD25</accession>
<protein>
    <submittedName>
        <fullName evidence="1">Uncharacterized protein</fullName>
    </submittedName>
</protein>
<reference evidence="1" key="1">
    <citation type="submission" date="2018-05" db="EMBL/GenBank/DDBJ databases">
        <authorList>
            <person name="Lanie J.A."/>
            <person name="Ng W.-L."/>
            <person name="Kazmierczak K.M."/>
            <person name="Andrzejewski T.M."/>
            <person name="Davidsen T.M."/>
            <person name="Wayne K.J."/>
            <person name="Tettelin H."/>
            <person name="Glass J.I."/>
            <person name="Rusch D."/>
            <person name="Podicherti R."/>
            <person name="Tsui H.-C.T."/>
            <person name="Winkler M.E."/>
        </authorList>
    </citation>
    <scope>NUCLEOTIDE SEQUENCE</scope>
</reference>
<proteinExistence type="predicted"/>
<organism evidence="1">
    <name type="scientific">marine metagenome</name>
    <dbReference type="NCBI Taxonomy" id="408172"/>
    <lineage>
        <taxon>unclassified sequences</taxon>
        <taxon>metagenomes</taxon>
        <taxon>ecological metagenomes</taxon>
    </lineage>
</organism>